<sequence>MARHPIPPTRYPAPAAAVAQPVRAAPVKPVAGHAIPPTRYGSAPAMTVQAKTAAAIPPTRFGPAAAARPLVPGRCLQAMEMKVNVPAKDPFASVRMKLKMAGIGDVTLQDEIIAAAQQAAANKEGNATVKKMAFEGIIRQAVLEKTKATAKKSAPRTSPANCLHFALIMARKGAGGASILDAAIDWAGESAKVMAWVQGQQKVPLKDRVPYTIAGLCTLVFIAIDDAFDDQPGIVVGAYDKTTTLGEVTEEEREIQDAHYFFGGQGTFHGVPSVADQNVADVAVDGLRFAQKTSMEERTPTGLIKGRIVVSHWL</sequence>
<dbReference type="Proteomes" id="UP000680714">
    <property type="component" value="Unassembled WGS sequence"/>
</dbReference>
<name>A0ABS5IAJ8_9PROT</name>
<keyword evidence="2" id="KW-1185">Reference proteome</keyword>
<accession>A0ABS5IAJ8</accession>
<evidence type="ECO:0000313" key="1">
    <source>
        <dbReference type="EMBL" id="MBR9971415.1"/>
    </source>
</evidence>
<comment type="caution">
    <text evidence="1">The sequence shown here is derived from an EMBL/GenBank/DDBJ whole genome shotgun (WGS) entry which is preliminary data.</text>
</comment>
<proteinExistence type="predicted"/>
<reference evidence="1 2" key="1">
    <citation type="submission" date="2021-04" db="EMBL/GenBank/DDBJ databases">
        <title>Magnetospirillum sulfuroxidans sp. nov., a facultative chemolithoautotrophic sulfur-oxidizing alphaproteobacterium isolated from freshwater sediment and proposals for Paramagetospirillum gen. nov., and Magnetospirillaceae fam. nov.</title>
        <authorList>
            <person name="Koziaeva V."/>
            <person name="Geelhoed J.S."/>
            <person name="Sorokin D.Y."/>
            <person name="Grouzdev D.S."/>
        </authorList>
    </citation>
    <scope>NUCLEOTIDE SEQUENCE [LARGE SCALE GENOMIC DNA]</scope>
    <source>
        <strain evidence="1 2">J10</strain>
    </source>
</reference>
<organism evidence="1 2">
    <name type="scientific">Magnetospirillum sulfuroxidans</name>
    <dbReference type="NCBI Taxonomy" id="611300"/>
    <lineage>
        <taxon>Bacteria</taxon>
        <taxon>Pseudomonadati</taxon>
        <taxon>Pseudomonadota</taxon>
        <taxon>Alphaproteobacteria</taxon>
        <taxon>Rhodospirillales</taxon>
        <taxon>Rhodospirillaceae</taxon>
        <taxon>Magnetospirillum</taxon>
    </lineage>
</organism>
<evidence type="ECO:0000313" key="2">
    <source>
        <dbReference type="Proteomes" id="UP000680714"/>
    </source>
</evidence>
<protein>
    <submittedName>
        <fullName evidence="1">Uncharacterized protein</fullName>
    </submittedName>
</protein>
<dbReference type="RefSeq" id="WP_211547149.1">
    <property type="nucleotide sequence ID" value="NZ_JAGTUF010000004.1"/>
</dbReference>
<gene>
    <name evidence="1" type="ORF">KEC16_06790</name>
</gene>
<dbReference type="EMBL" id="JAGTUF010000004">
    <property type="protein sequence ID" value="MBR9971415.1"/>
    <property type="molecule type" value="Genomic_DNA"/>
</dbReference>